<dbReference type="AlphaFoldDB" id="J0WIW3"/>
<dbReference type="KEGG" id="adl:AURDEDRAFT_178737"/>
<reference evidence="2" key="1">
    <citation type="journal article" date="2012" name="Science">
        <title>The Paleozoic origin of enzymatic lignin decomposition reconstructed from 31 fungal genomes.</title>
        <authorList>
            <person name="Floudas D."/>
            <person name="Binder M."/>
            <person name="Riley R."/>
            <person name="Barry K."/>
            <person name="Blanchette R.A."/>
            <person name="Henrissat B."/>
            <person name="Martinez A.T."/>
            <person name="Otillar R."/>
            <person name="Spatafora J.W."/>
            <person name="Yadav J.S."/>
            <person name="Aerts A."/>
            <person name="Benoit I."/>
            <person name="Boyd A."/>
            <person name="Carlson A."/>
            <person name="Copeland A."/>
            <person name="Coutinho P.M."/>
            <person name="de Vries R.P."/>
            <person name="Ferreira P."/>
            <person name="Findley K."/>
            <person name="Foster B."/>
            <person name="Gaskell J."/>
            <person name="Glotzer D."/>
            <person name="Gorecki P."/>
            <person name="Heitman J."/>
            <person name="Hesse C."/>
            <person name="Hori C."/>
            <person name="Igarashi K."/>
            <person name="Jurgens J.A."/>
            <person name="Kallen N."/>
            <person name="Kersten P."/>
            <person name="Kohler A."/>
            <person name="Kuees U."/>
            <person name="Kumar T.K.A."/>
            <person name="Kuo A."/>
            <person name="LaButti K."/>
            <person name="Larrondo L.F."/>
            <person name="Lindquist E."/>
            <person name="Ling A."/>
            <person name="Lombard V."/>
            <person name="Lucas S."/>
            <person name="Lundell T."/>
            <person name="Martin R."/>
            <person name="McLaughlin D.J."/>
            <person name="Morgenstern I."/>
            <person name="Morin E."/>
            <person name="Murat C."/>
            <person name="Nagy L.G."/>
            <person name="Nolan M."/>
            <person name="Ohm R.A."/>
            <person name="Patyshakuliyeva A."/>
            <person name="Rokas A."/>
            <person name="Ruiz-Duenas F.J."/>
            <person name="Sabat G."/>
            <person name="Salamov A."/>
            <person name="Samejima M."/>
            <person name="Schmutz J."/>
            <person name="Slot J.C."/>
            <person name="St John F."/>
            <person name="Stenlid J."/>
            <person name="Sun H."/>
            <person name="Sun S."/>
            <person name="Syed K."/>
            <person name="Tsang A."/>
            <person name="Wiebenga A."/>
            <person name="Young D."/>
            <person name="Pisabarro A."/>
            <person name="Eastwood D.C."/>
            <person name="Martin F."/>
            <person name="Cullen D."/>
            <person name="Grigoriev I.V."/>
            <person name="Hibbett D.S."/>
        </authorList>
    </citation>
    <scope>NUCLEOTIDE SEQUENCE [LARGE SCALE GENOMIC DNA]</scope>
    <source>
        <strain evidence="2">TFB10046</strain>
    </source>
</reference>
<dbReference type="InParanoid" id="J0WIW3"/>
<sequence length="57" mass="6791">MNLFLRVCHVLEGVDAVWSRGSVPALLRRKVLAKIRYKTESVFRSQYGRDLARWWKK</sequence>
<organism evidence="1 2">
    <name type="scientific">Auricularia subglabra (strain TFB-10046 / SS5)</name>
    <name type="common">White-rot fungus</name>
    <name type="synonym">Auricularia delicata (strain TFB10046)</name>
    <dbReference type="NCBI Taxonomy" id="717982"/>
    <lineage>
        <taxon>Eukaryota</taxon>
        <taxon>Fungi</taxon>
        <taxon>Dikarya</taxon>
        <taxon>Basidiomycota</taxon>
        <taxon>Agaricomycotina</taxon>
        <taxon>Agaricomycetes</taxon>
        <taxon>Auriculariales</taxon>
        <taxon>Auriculariaceae</taxon>
        <taxon>Auricularia</taxon>
    </lineage>
</organism>
<dbReference type="EMBL" id="JH689195">
    <property type="protein sequence ID" value="EJD32228.1"/>
    <property type="molecule type" value="Genomic_DNA"/>
</dbReference>
<gene>
    <name evidence="1" type="ORF">AURDEDRAFT_178737</name>
</gene>
<dbReference type="Proteomes" id="UP000006514">
    <property type="component" value="Unassembled WGS sequence"/>
</dbReference>
<name>J0WIW3_AURST</name>
<proteinExistence type="predicted"/>
<accession>J0WIW3</accession>
<evidence type="ECO:0000313" key="1">
    <source>
        <dbReference type="EMBL" id="EJD32228.1"/>
    </source>
</evidence>
<keyword evidence="2" id="KW-1185">Reference proteome</keyword>
<protein>
    <submittedName>
        <fullName evidence="1">Uncharacterized protein</fullName>
    </submittedName>
</protein>
<evidence type="ECO:0000313" key="2">
    <source>
        <dbReference type="Proteomes" id="UP000006514"/>
    </source>
</evidence>